<organism evidence="2 3">
    <name type="scientific">Undibacterium rivi</name>
    <dbReference type="NCBI Taxonomy" id="2828729"/>
    <lineage>
        <taxon>Bacteria</taxon>
        <taxon>Pseudomonadati</taxon>
        <taxon>Pseudomonadota</taxon>
        <taxon>Betaproteobacteria</taxon>
        <taxon>Burkholderiales</taxon>
        <taxon>Oxalobacteraceae</taxon>
        <taxon>Undibacterium</taxon>
    </lineage>
</organism>
<feature type="signal peptide" evidence="1">
    <location>
        <begin position="1"/>
        <end position="21"/>
    </location>
</feature>
<sequence length="141" mass="15623">MPYLINFLCLALLLICGNASAELAVIANPNSGIEKLSKDEVINIYMGRTRKLPNGLTGMPIDLSNTNHEKMQFYSLLVGKELAEINSYWARLRFSGLGQPPLQVNSMEDAINLVSENKGAIAYIDSKKIDKRVKLILLLSN</sequence>
<evidence type="ECO:0000313" key="2">
    <source>
        <dbReference type="EMBL" id="MBR7791859.1"/>
    </source>
</evidence>
<dbReference type="RefSeq" id="WP_212678002.1">
    <property type="nucleotide sequence ID" value="NZ_JAGSPK010000002.1"/>
</dbReference>
<evidence type="ECO:0008006" key="4">
    <source>
        <dbReference type="Google" id="ProtNLM"/>
    </source>
</evidence>
<keyword evidence="3" id="KW-1185">Reference proteome</keyword>
<accession>A0ABS5H1L9</accession>
<evidence type="ECO:0000256" key="1">
    <source>
        <dbReference type="SAM" id="SignalP"/>
    </source>
</evidence>
<proteinExistence type="predicted"/>
<protein>
    <recommendedName>
        <fullName evidence="4">Phosphate ABC transporter substrate-binding protein</fullName>
    </recommendedName>
</protein>
<dbReference type="Gene3D" id="3.40.190.10">
    <property type="entry name" value="Periplasmic binding protein-like II"/>
    <property type="match status" value="1"/>
</dbReference>
<gene>
    <name evidence="2" type="ORF">KDM87_04560</name>
</gene>
<evidence type="ECO:0000313" key="3">
    <source>
        <dbReference type="Proteomes" id="UP000682982"/>
    </source>
</evidence>
<comment type="caution">
    <text evidence="2">The sequence shown here is derived from an EMBL/GenBank/DDBJ whole genome shotgun (WGS) entry which is preliminary data.</text>
</comment>
<dbReference type="EMBL" id="JAGSPK010000002">
    <property type="protein sequence ID" value="MBR7791859.1"/>
    <property type="molecule type" value="Genomic_DNA"/>
</dbReference>
<reference evidence="2 3" key="1">
    <citation type="submission" date="2021-04" db="EMBL/GenBank/DDBJ databases">
        <title>novel species isolated from subtropical streams in China.</title>
        <authorList>
            <person name="Lu H."/>
        </authorList>
    </citation>
    <scope>NUCLEOTIDE SEQUENCE [LARGE SCALE GENOMIC DNA]</scope>
    <source>
        <strain evidence="2 3">FT147W</strain>
    </source>
</reference>
<dbReference type="Proteomes" id="UP000682982">
    <property type="component" value="Unassembled WGS sequence"/>
</dbReference>
<feature type="chain" id="PRO_5046503694" description="Phosphate ABC transporter substrate-binding protein" evidence="1">
    <location>
        <begin position="22"/>
        <end position="141"/>
    </location>
</feature>
<name>A0ABS5H1L9_9BURK</name>
<dbReference type="SUPFAM" id="SSF53850">
    <property type="entry name" value="Periplasmic binding protein-like II"/>
    <property type="match status" value="1"/>
</dbReference>
<keyword evidence="1" id="KW-0732">Signal</keyword>